<feature type="compositionally biased region" description="Low complexity" evidence="1">
    <location>
        <begin position="848"/>
        <end position="863"/>
    </location>
</feature>
<name>A0AA39UF56_9LECA</name>
<evidence type="ECO:0000313" key="3">
    <source>
        <dbReference type="Proteomes" id="UP001166286"/>
    </source>
</evidence>
<keyword evidence="3" id="KW-1185">Reference proteome</keyword>
<reference evidence="2" key="1">
    <citation type="submission" date="2023-03" db="EMBL/GenBank/DDBJ databases">
        <title>Complete genome of Cladonia borealis.</title>
        <authorList>
            <person name="Park H."/>
        </authorList>
    </citation>
    <scope>NUCLEOTIDE SEQUENCE</scope>
    <source>
        <strain evidence="2">ANT050790</strain>
    </source>
</reference>
<feature type="compositionally biased region" description="Basic and acidic residues" evidence="1">
    <location>
        <begin position="1182"/>
        <end position="1191"/>
    </location>
</feature>
<feature type="compositionally biased region" description="Basic and acidic residues" evidence="1">
    <location>
        <begin position="739"/>
        <end position="752"/>
    </location>
</feature>
<dbReference type="Proteomes" id="UP001166286">
    <property type="component" value="Unassembled WGS sequence"/>
</dbReference>
<feature type="compositionally biased region" description="Polar residues" evidence="1">
    <location>
        <begin position="200"/>
        <end position="229"/>
    </location>
</feature>
<accession>A0AA39UF56</accession>
<feature type="region of interest" description="Disordered" evidence="1">
    <location>
        <begin position="733"/>
        <end position="752"/>
    </location>
</feature>
<feature type="region of interest" description="Disordered" evidence="1">
    <location>
        <begin position="127"/>
        <end position="165"/>
    </location>
</feature>
<feature type="compositionally biased region" description="Basic and acidic residues" evidence="1">
    <location>
        <begin position="65"/>
        <end position="83"/>
    </location>
</feature>
<evidence type="ECO:0000256" key="1">
    <source>
        <dbReference type="SAM" id="MobiDB-lite"/>
    </source>
</evidence>
<feature type="region of interest" description="Disordered" evidence="1">
    <location>
        <begin position="761"/>
        <end position="812"/>
    </location>
</feature>
<comment type="caution">
    <text evidence="2">The sequence shown here is derived from an EMBL/GenBank/DDBJ whole genome shotgun (WGS) entry which is preliminary data.</text>
</comment>
<feature type="compositionally biased region" description="Polar residues" evidence="1">
    <location>
        <begin position="965"/>
        <end position="1005"/>
    </location>
</feature>
<protein>
    <submittedName>
        <fullName evidence="2">Uncharacterized protein</fullName>
    </submittedName>
</protein>
<feature type="region of interest" description="Disordered" evidence="1">
    <location>
        <begin position="1182"/>
        <end position="1223"/>
    </location>
</feature>
<organism evidence="2 3">
    <name type="scientific">Cladonia borealis</name>
    <dbReference type="NCBI Taxonomy" id="184061"/>
    <lineage>
        <taxon>Eukaryota</taxon>
        <taxon>Fungi</taxon>
        <taxon>Dikarya</taxon>
        <taxon>Ascomycota</taxon>
        <taxon>Pezizomycotina</taxon>
        <taxon>Lecanoromycetes</taxon>
        <taxon>OSLEUM clade</taxon>
        <taxon>Lecanoromycetidae</taxon>
        <taxon>Lecanorales</taxon>
        <taxon>Lecanorineae</taxon>
        <taxon>Cladoniaceae</taxon>
        <taxon>Cladonia</taxon>
    </lineage>
</organism>
<evidence type="ECO:0000313" key="2">
    <source>
        <dbReference type="EMBL" id="KAK0517256.1"/>
    </source>
</evidence>
<feature type="compositionally biased region" description="Polar residues" evidence="1">
    <location>
        <begin position="18"/>
        <end position="52"/>
    </location>
</feature>
<dbReference type="EMBL" id="JAFEKC020000001">
    <property type="protein sequence ID" value="KAK0517256.1"/>
    <property type="molecule type" value="Genomic_DNA"/>
</dbReference>
<feature type="compositionally biased region" description="Polar residues" evidence="1">
    <location>
        <begin position="1093"/>
        <end position="1127"/>
    </location>
</feature>
<feature type="compositionally biased region" description="Basic and acidic residues" evidence="1">
    <location>
        <begin position="769"/>
        <end position="782"/>
    </location>
</feature>
<gene>
    <name evidence="2" type="ORF">JMJ35_000411</name>
</gene>
<feature type="compositionally biased region" description="Basic and acidic residues" evidence="1">
    <location>
        <begin position="1134"/>
        <end position="1149"/>
    </location>
</feature>
<proteinExistence type="predicted"/>
<feature type="compositionally biased region" description="Basic and acidic residues" evidence="1">
    <location>
        <begin position="1081"/>
        <end position="1092"/>
    </location>
</feature>
<feature type="region of interest" description="Disordered" evidence="1">
    <location>
        <begin position="1"/>
        <end position="109"/>
    </location>
</feature>
<feature type="region of interest" description="Disordered" evidence="1">
    <location>
        <begin position="844"/>
        <end position="1149"/>
    </location>
</feature>
<dbReference type="AlphaFoldDB" id="A0AA39UF56"/>
<feature type="region of interest" description="Disordered" evidence="1">
    <location>
        <begin position="200"/>
        <end position="254"/>
    </location>
</feature>
<feature type="compositionally biased region" description="Polar residues" evidence="1">
    <location>
        <begin position="916"/>
        <end position="956"/>
    </location>
</feature>
<feature type="compositionally biased region" description="Polar residues" evidence="1">
    <location>
        <begin position="1192"/>
        <end position="1223"/>
    </location>
</feature>
<feature type="compositionally biased region" description="Polar residues" evidence="1">
    <location>
        <begin position="85"/>
        <end position="96"/>
    </location>
</feature>
<sequence>MESASVVDSRTKEPFSMDDQSSVTSTLTYQATFEEQSNIDSSSNSTPRNSPKATVVEALQSSKLDSVEYRSGSRPELQHDPTDRSAANLTPATRSNNRGRSKSPRPVVTAEARARWAMLASLAGITKDDNLAEDEEEGQRAPDASKQSSDPFSDPHLKPLHILDPSGDAASIERYLLKLEKDPHVDNDLLQEGLQASKRLSNDYTKGQQAITRNRGQSSVMESQANSQRIRQEVHDQQMERKRPGERGAEQDLQDRHRIARDEASIAASLPANAQILEDKARAIGHGVEHGYEDAKLDIEGNVSTTSRKAEAILHTLGDHSIAEGLEKRVHGVEGAVESIGSELRVPNIRRDVGNAEADLSLAGKKTMRNFREDKHDVDAGFGDAERLVEDKLPGLDIRHDIQKSGHDLKDGLHKLEGVNLERDVRNGEHELKDGLHKLEGVGLARDVGKSEHELKEEMHKFEGGDLARDVKKGEHELKEELHKIEGGDLTRDVRKGKHELKEEFHKIEGGTLTRDVKKGEHELKEDLRKLEGGGLARDVRRGEHDLDAGLRHAERTVENALPGGHILQDVQKGEHELKVDMRDAGKAIEKDLNGPNLERDFRRGEHDLGAHVNGILESAKNVLPGTKRDIRDGEQILGNSLFRDASKVEKALPGLDLHHEASEVARDLTKGFRKDADAVEREFRKADGHGLVNEFGKDGRAVEHNLERLGTSTVGHINRDEHALGRDARAMGRSAENVGKDVGRSEEKGVRMGEQAVNQAMKAASDLRPLDNERTQGHDRAGNNGPPRSPNVPLSGTGMGKPATSNSLTNMGEHSRLHSQGILEERGKPDDHRATQLNGKGLQNHGLALQNPPQAPLPLMAQHGPVRPPTNPAQLRPSLAPTGLRAPHPTMNEATRATMPGMPGESHHLSPMGQAPTQRGSSEISHQLGSNKITPNSSQAPGPNTKQSGQTSAQSRLAERAQAPRSNEINPRLSQSAVPPIESNSFRPDQQRHGGNQIRNQDFQPSPALPQSDRYQALSTNRPPQPRQPGANPPSISNVKVPAMMPSPSVDAANLGPQHRQETRGQDKPNNQLGKGTPQHRQETRGQDKVNHQLSKGTPPQQAQNSRGIRQSNLVPSSQYSKQQEPGTIAKSTAEDQRKAQIEGDGKAAARLAQNPLSQTKGPQQKANPSILPFHARTNENEAEFQRDGQRSNATALQSQSNSATKRLSQTTTHVPSPISGPQQMLNMFKARSQASIDAAGACPGFMDQMIQSLCKMGQDAMPEIERRLAANQG</sequence>
<feature type="compositionally biased region" description="Basic and acidic residues" evidence="1">
    <location>
        <begin position="230"/>
        <end position="254"/>
    </location>
</feature>